<keyword evidence="4 11" id="KW-0812">Transmembrane</keyword>
<comment type="similarity">
    <text evidence="2">Belongs to the cation transport ATPase (P-type) (TC 3.A.3) family. Type IIIA subfamily.</text>
</comment>
<comment type="caution">
    <text evidence="13">The sequence shown here is derived from an EMBL/GenBank/DDBJ whole genome shotgun (WGS) entry which is preliminary data.</text>
</comment>
<keyword evidence="8" id="KW-0460">Magnesium</keyword>
<dbReference type="Proteomes" id="UP000243975">
    <property type="component" value="Unassembled WGS sequence"/>
</dbReference>
<keyword evidence="6" id="KW-0547">Nucleotide-binding</keyword>
<dbReference type="Pfam" id="PF00702">
    <property type="entry name" value="Hydrolase"/>
    <property type="match status" value="1"/>
</dbReference>
<dbReference type="SMART" id="SM00831">
    <property type="entry name" value="Cation_ATPase_N"/>
    <property type="match status" value="1"/>
</dbReference>
<protein>
    <submittedName>
        <fullName evidence="13">Cation-transporting P-type ATPase</fullName>
    </submittedName>
</protein>
<dbReference type="Gene3D" id="2.70.150.10">
    <property type="entry name" value="Calcium-transporting ATPase, cytoplasmic transduction domain A"/>
    <property type="match status" value="1"/>
</dbReference>
<evidence type="ECO:0000256" key="6">
    <source>
        <dbReference type="ARBA" id="ARBA00022741"/>
    </source>
</evidence>
<dbReference type="FunFam" id="1.20.1110.10:FF:000045">
    <property type="entry name" value="ATPase 4 plasma membrane-type"/>
    <property type="match status" value="1"/>
</dbReference>
<keyword evidence="10 11" id="KW-0472">Membrane</keyword>
<dbReference type="InterPro" id="IPR036412">
    <property type="entry name" value="HAD-like_sf"/>
</dbReference>
<dbReference type="Gene3D" id="3.40.1110.10">
    <property type="entry name" value="Calcium-transporting ATPase, cytoplasmic domain N"/>
    <property type="match status" value="1"/>
</dbReference>
<gene>
    <name evidence="13" type="ORF">Ccrd_022985</name>
</gene>
<evidence type="ECO:0000256" key="9">
    <source>
        <dbReference type="ARBA" id="ARBA00022989"/>
    </source>
</evidence>
<dbReference type="STRING" id="59895.A0A118JYX9"/>
<dbReference type="Gene3D" id="1.20.1110.10">
    <property type="entry name" value="Calcium-transporting ATPase, transmembrane domain"/>
    <property type="match status" value="3"/>
</dbReference>
<feature type="transmembrane region" description="Helical" evidence="11">
    <location>
        <begin position="443"/>
        <end position="464"/>
    </location>
</feature>
<dbReference type="PRINTS" id="PR00120">
    <property type="entry name" value="HATPASE"/>
</dbReference>
<evidence type="ECO:0000313" key="14">
    <source>
        <dbReference type="Proteomes" id="UP000243975"/>
    </source>
</evidence>
<name>A0A118JYX9_CYNCS</name>
<dbReference type="InterPro" id="IPR004014">
    <property type="entry name" value="ATPase_P-typ_cation-transptr_N"/>
</dbReference>
<dbReference type="NCBIfam" id="TIGR01494">
    <property type="entry name" value="ATPase_P-type"/>
    <property type="match status" value="1"/>
</dbReference>
<dbReference type="GO" id="GO:0016887">
    <property type="term" value="F:ATP hydrolysis activity"/>
    <property type="evidence" value="ECO:0007669"/>
    <property type="project" value="InterPro"/>
</dbReference>
<keyword evidence="3" id="KW-0597">Phosphoprotein</keyword>
<dbReference type="GO" id="GO:0005524">
    <property type="term" value="F:ATP binding"/>
    <property type="evidence" value="ECO:0007669"/>
    <property type="project" value="UniProtKB-KW"/>
</dbReference>
<evidence type="ECO:0000256" key="5">
    <source>
        <dbReference type="ARBA" id="ARBA00022723"/>
    </source>
</evidence>
<keyword evidence="5" id="KW-0479">Metal-binding</keyword>
<dbReference type="PANTHER" id="PTHR42861">
    <property type="entry name" value="CALCIUM-TRANSPORTING ATPASE"/>
    <property type="match status" value="1"/>
</dbReference>
<comment type="subcellular location">
    <subcellularLocation>
        <location evidence="1">Membrane</location>
        <topology evidence="1">Multi-pass membrane protein</topology>
    </subcellularLocation>
</comment>
<dbReference type="Gramene" id="KVH98787">
    <property type="protein sequence ID" value="KVH98787"/>
    <property type="gene ID" value="Ccrd_022985"/>
</dbReference>
<evidence type="ECO:0000256" key="11">
    <source>
        <dbReference type="SAM" id="Phobius"/>
    </source>
</evidence>
<dbReference type="SUPFAM" id="SSF81665">
    <property type="entry name" value="Calcium ATPase, transmembrane domain M"/>
    <property type="match status" value="1"/>
</dbReference>
<dbReference type="InterPro" id="IPR001757">
    <property type="entry name" value="P_typ_ATPase"/>
</dbReference>
<dbReference type="InterPro" id="IPR023298">
    <property type="entry name" value="ATPase_P-typ_TM_dom_sf"/>
</dbReference>
<dbReference type="GO" id="GO:0046872">
    <property type="term" value="F:metal ion binding"/>
    <property type="evidence" value="ECO:0007669"/>
    <property type="project" value="UniProtKB-KW"/>
</dbReference>
<dbReference type="InterPro" id="IPR008250">
    <property type="entry name" value="ATPase_P-typ_transduc_dom_A_sf"/>
</dbReference>
<dbReference type="SUPFAM" id="SSF81653">
    <property type="entry name" value="Calcium ATPase, transduction domain A"/>
    <property type="match status" value="1"/>
</dbReference>
<dbReference type="AlphaFoldDB" id="A0A118JYX9"/>
<dbReference type="EMBL" id="LEKV01003694">
    <property type="protein sequence ID" value="KVH98787.1"/>
    <property type="molecule type" value="Genomic_DNA"/>
</dbReference>
<dbReference type="Pfam" id="PF00122">
    <property type="entry name" value="E1-E2_ATPase"/>
    <property type="match status" value="1"/>
</dbReference>
<dbReference type="Gene3D" id="6.10.140.890">
    <property type="match status" value="1"/>
</dbReference>
<dbReference type="OMA" id="ANCMHIV"/>
<keyword evidence="7" id="KW-0067">ATP-binding</keyword>
<evidence type="ECO:0000256" key="8">
    <source>
        <dbReference type="ARBA" id="ARBA00022842"/>
    </source>
</evidence>
<dbReference type="Gene3D" id="3.40.50.1000">
    <property type="entry name" value="HAD superfamily/HAD-like"/>
    <property type="match status" value="1"/>
</dbReference>
<dbReference type="FunFam" id="3.40.50.1000:FF:000211">
    <property type="entry name" value="Plasma membrane ATPase"/>
    <property type="match status" value="1"/>
</dbReference>
<evidence type="ECO:0000256" key="7">
    <source>
        <dbReference type="ARBA" id="ARBA00022840"/>
    </source>
</evidence>
<feature type="transmembrane region" description="Helical" evidence="11">
    <location>
        <begin position="66"/>
        <end position="89"/>
    </location>
</feature>
<accession>A0A118JYX9</accession>
<sequence>MGEEKAEVLEAVLKETVDLESIPIEEVFENLRCTNEGLTSFAAQERLAIFGHNKLEEKKESKFLKFLGFMWNPLSWVMEAAAIMAIALANGGGKPPDWQDFVGIIILLFINSAISFVEENNAGNAAAALMARLAPKAKSALTGESLPVTKGPGDGIYSGSTCKQGEIEAVVIATGVHTFFGKAAHLVDTTNQILNLAHNKSDIERRVHSIIGKFADRGLRSLAVAYQDVPEGRKDSAGGPWQFIGDQLAIGKETGRRLGMGTNMYPSSALLGQHADESIAALPIDELIEKADGFAGVFPEHKYEIVKRLQARKHICGMTGDGVNDAPALKKADIGIAVADATDAARGASDIVLTEPGLSVIISAVLTSRAIFQRMKNYTIYAVSITIRIVLGFMLLALIWKFDFPPFMVLIIAILNDGTIMTISKDRVKPSPLPDSWKLAEIFTTGVILGSYLAMMTVIFFWAAYKTDFFPVCFCTLDLRTFGVTTLEKTAHDDFRKLASAIYLQVSTISQALIFVTRSRSWSFVERPGWLLVTAFAVAQLIATLIAVYANWSFAAVEGIGWGWAGVIWLYNIIFYFPLDLIKFFIRYALSGRAWDLVIERRIAFTRQKDFGKEQRELQWAHAQRTLHGLEVPDTKMFGDRTNVTELNQMAEEAKRRAEIAKLRELHTLKGHVESVVRLKGIDIETIQQSYTV</sequence>
<evidence type="ECO:0000313" key="13">
    <source>
        <dbReference type="EMBL" id="KVH98787.1"/>
    </source>
</evidence>
<dbReference type="SUPFAM" id="SSF56784">
    <property type="entry name" value="HAD-like"/>
    <property type="match status" value="1"/>
</dbReference>
<feature type="transmembrane region" description="Helical" evidence="11">
    <location>
        <begin position="378"/>
        <end position="400"/>
    </location>
</feature>
<feature type="transmembrane region" description="Helical" evidence="11">
    <location>
        <begin position="101"/>
        <end position="117"/>
    </location>
</feature>
<organism evidence="13 14">
    <name type="scientific">Cynara cardunculus var. scolymus</name>
    <name type="common">Globe artichoke</name>
    <name type="synonym">Cynara scolymus</name>
    <dbReference type="NCBI Taxonomy" id="59895"/>
    <lineage>
        <taxon>Eukaryota</taxon>
        <taxon>Viridiplantae</taxon>
        <taxon>Streptophyta</taxon>
        <taxon>Embryophyta</taxon>
        <taxon>Tracheophyta</taxon>
        <taxon>Spermatophyta</taxon>
        <taxon>Magnoliopsida</taxon>
        <taxon>eudicotyledons</taxon>
        <taxon>Gunneridae</taxon>
        <taxon>Pentapetalae</taxon>
        <taxon>asterids</taxon>
        <taxon>campanulids</taxon>
        <taxon>Asterales</taxon>
        <taxon>Asteraceae</taxon>
        <taxon>Carduoideae</taxon>
        <taxon>Cardueae</taxon>
        <taxon>Carduinae</taxon>
        <taxon>Cynara</taxon>
    </lineage>
</organism>
<keyword evidence="14" id="KW-1185">Reference proteome</keyword>
<proteinExistence type="inferred from homology"/>
<evidence type="ECO:0000256" key="3">
    <source>
        <dbReference type="ARBA" id="ARBA00022553"/>
    </source>
</evidence>
<evidence type="ECO:0000256" key="4">
    <source>
        <dbReference type="ARBA" id="ARBA00022692"/>
    </source>
</evidence>
<dbReference type="Pfam" id="PF00690">
    <property type="entry name" value="Cation_ATPase_N"/>
    <property type="match status" value="1"/>
</dbReference>
<feature type="transmembrane region" description="Helical" evidence="11">
    <location>
        <begin position="529"/>
        <end position="550"/>
    </location>
</feature>
<reference evidence="13 14" key="1">
    <citation type="journal article" date="2016" name="Sci. Rep.">
        <title>The genome sequence of the outbreeding globe artichoke constructed de novo incorporating a phase-aware low-pass sequencing strategy of F1 progeny.</title>
        <authorList>
            <person name="Scaglione D."/>
            <person name="Reyes-Chin-Wo S."/>
            <person name="Acquadro A."/>
            <person name="Froenicke L."/>
            <person name="Portis E."/>
            <person name="Beitel C."/>
            <person name="Tirone M."/>
            <person name="Mauro R."/>
            <person name="Lo Monaco A."/>
            <person name="Mauromicale G."/>
            <person name="Faccioli P."/>
            <person name="Cattivelli L."/>
            <person name="Rieseberg L."/>
            <person name="Michelmore R."/>
            <person name="Lanteri S."/>
        </authorList>
    </citation>
    <scope>NUCLEOTIDE SEQUENCE [LARGE SCALE GENOMIC DNA]</scope>
    <source>
        <strain evidence="13">2C</strain>
    </source>
</reference>
<dbReference type="InterPro" id="IPR059000">
    <property type="entry name" value="ATPase_P-type_domA"/>
</dbReference>
<evidence type="ECO:0000256" key="2">
    <source>
        <dbReference type="ARBA" id="ARBA00008804"/>
    </source>
</evidence>
<dbReference type="InterPro" id="IPR023299">
    <property type="entry name" value="ATPase_P-typ_cyto_dom_N"/>
</dbReference>
<dbReference type="InterPro" id="IPR023214">
    <property type="entry name" value="HAD_sf"/>
</dbReference>
<evidence type="ECO:0000256" key="1">
    <source>
        <dbReference type="ARBA" id="ARBA00004141"/>
    </source>
</evidence>
<dbReference type="FunFam" id="3.40.1110.10:FF:000191">
    <property type="entry name" value="Membrane H(+)-ATPase1"/>
    <property type="match status" value="1"/>
</dbReference>
<dbReference type="GO" id="GO:0016020">
    <property type="term" value="C:membrane"/>
    <property type="evidence" value="ECO:0007669"/>
    <property type="project" value="UniProtKB-SubCell"/>
</dbReference>
<feature type="transmembrane region" description="Helical" evidence="11">
    <location>
        <begin position="562"/>
        <end position="579"/>
    </location>
</feature>
<feature type="domain" description="Cation-transporting P-type ATPase N-terminal" evidence="12">
    <location>
        <begin position="18"/>
        <end position="90"/>
    </location>
</feature>
<keyword evidence="9 11" id="KW-1133">Transmembrane helix</keyword>
<evidence type="ECO:0000259" key="12">
    <source>
        <dbReference type="SMART" id="SM00831"/>
    </source>
</evidence>
<evidence type="ECO:0000256" key="10">
    <source>
        <dbReference type="ARBA" id="ARBA00023136"/>
    </source>
</evidence>